<evidence type="ECO:0000313" key="1">
    <source>
        <dbReference type="EMBL" id="AEF37826.1"/>
    </source>
</evidence>
<evidence type="ECO:0000313" key="2">
    <source>
        <dbReference type="Proteomes" id="UP000009224"/>
    </source>
</evidence>
<reference evidence="1 2" key="1">
    <citation type="journal article" date="2011" name="J. Bacteriol.">
        <title>Complete genome sequence of a novel clinical isolate, the nontuberculous Mycobacterium strain JDM601.</title>
        <authorList>
            <person name="Zhang Z.Y."/>
            <person name="Sun Z.Q."/>
            <person name="Wang Z.L."/>
            <person name="Wen Z.L."/>
            <person name="Sun Q.W."/>
            <person name="Zhu Z.Q."/>
            <person name="Song Y.Z."/>
            <person name="Zhao J.W."/>
            <person name="Wang H.H."/>
            <person name="Zhang S.L."/>
            <person name="Guo X.K."/>
        </authorList>
    </citation>
    <scope>NUCLEOTIDE SEQUENCE [LARGE SCALE GENOMIC DNA]</scope>
    <source>
        <strain evidence="1 2">JDM601</strain>
    </source>
</reference>
<proteinExistence type="predicted"/>
<dbReference type="KEGG" id="mjd:JDM601_3826"/>
<organism evidence="1 2">
    <name type="scientific">Mycolicibacter sinensis (strain JDM601)</name>
    <name type="common">Mycobacterium sinense</name>
    <dbReference type="NCBI Taxonomy" id="875328"/>
    <lineage>
        <taxon>Bacteria</taxon>
        <taxon>Bacillati</taxon>
        <taxon>Actinomycetota</taxon>
        <taxon>Actinomycetes</taxon>
        <taxon>Mycobacteriales</taxon>
        <taxon>Mycobacteriaceae</taxon>
        <taxon>Mycolicibacter</taxon>
    </lineage>
</organism>
<protein>
    <submittedName>
        <fullName evidence="1">Uncharacterized protein</fullName>
    </submittedName>
</protein>
<sequence length="42" mass="4779">MQLAVALGFFEDGDGVFDLRLDHPTPVFLQDVWMLHTVDVHP</sequence>
<accession>F5YRN5</accession>
<keyword evidence="2" id="KW-1185">Reference proteome</keyword>
<dbReference type="EMBL" id="CP002329">
    <property type="protein sequence ID" value="AEF37826.1"/>
    <property type="molecule type" value="Genomic_DNA"/>
</dbReference>
<dbReference type="HOGENOM" id="CLU_3254389_0_0_11"/>
<dbReference type="AlphaFoldDB" id="F5YRN5"/>
<gene>
    <name evidence="1" type="ordered locus">JDM601_3826</name>
</gene>
<dbReference type="Proteomes" id="UP000009224">
    <property type="component" value="Chromosome"/>
</dbReference>
<name>F5YRN5_MYCSD</name>